<evidence type="ECO:0000313" key="3">
    <source>
        <dbReference type="EMBL" id="MFC5906999.1"/>
    </source>
</evidence>
<feature type="signal peptide" evidence="1">
    <location>
        <begin position="1"/>
        <end position="41"/>
    </location>
</feature>
<feature type="chain" id="PRO_5047304354" evidence="1">
    <location>
        <begin position="42"/>
        <end position="283"/>
    </location>
</feature>
<gene>
    <name evidence="3" type="ORF">ACFP3V_07190</name>
</gene>
<dbReference type="PANTHER" id="PTHR21666">
    <property type="entry name" value="PEPTIDASE-RELATED"/>
    <property type="match status" value="1"/>
</dbReference>
<feature type="domain" description="M23ase beta-sheet core" evidence="2">
    <location>
        <begin position="175"/>
        <end position="264"/>
    </location>
</feature>
<organism evidence="3 4">
    <name type="scientific">Streptacidiphilus monticola</name>
    <dbReference type="NCBI Taxonomy" id="2161674"/>
    <lineage>
        <taxon>Bacteria</taxon>
        <taxon>Bacillati</taxon>
        <taxon>Actinomycetota</taxon>
        <taxon>Actinomycetes</taxon>
        <taxon>Kitasatosporales</taxon>
        <taxon>Streptomycetaceae</taxon>
        <taxon>Streptacidiphilus</taxon>
    </lineage>
</organism>
<evidence type="ECO:0000256" key="1">
    <source>
        <dbReference type="SAM" id="SignalP"/>
    </source>
</evidence>
<dbReference type="RefSeq" id="WP_380580973.1">
    <property type="nucleotide sequence ID" value="NZ_JBHSQJ010000022.1"/>
</dbReference>
<dbReference type="EC" id="3.4.24.-" evidence="3"/>
<dbReference type="GO" id="GO:0016787">
    <property type="term" value="F:hydrolase activity"/>
    <property type="evidence" value="ECO:0007669"/>
    <property type="project" value="UniProtKB-KW"/>
</dbReference>
<evidence type="ECO:0000259" key="2">
    <source>
        <dbReference type="Pfam" id="PF01551"/>
    </source>
</evidence>
<sequence>MSAFAVSGRIAQRRKRIATVAATAAAVALAGGTVFTVSAYADDTRAQLSGGNWSTELTSAPKTPATTPVSTTNAVAASAVTASPVWAASQSAATAAQAKAAAQAKVQAAAAAKAKAEAAAKDAAQAKAVAASRAAERAKLAAAKAAAAAKAYVTPVAHPTISENFGVPGPWAAGYHTGTDFAVNVGTAVHAVTSGTVVSAGWQNAYGNTVVVHLSDGRYALYAHLSHIGVQAGQHVAKGAQLGKSGNTGNSTGPHLHFEIRTSNAYGAVVNPVTYLKQHGASL</sequence>
<proteinExistence type="predicted"/>
<dbReference type="InterPro" id="IPR016047">
    <property type="entry name" value="M23ase_b-sheet_dom"/>
</dbReference>
<keyword evidence="3" id="KW-0378">Hydrolase</keyword>
<protein>
    <submittedName>
        <fullName evidence="3">M23 family metallopeptidase</fullName>
        <ecNumber evidence="3">3.4.24.-</ecNumber>
    </submittedName>
</protein>
<reference evidence="4" key="1">
    <citation type="journal article" date="2019" name="Int. J. Syst. Evol. Microbiol.">
        <title>The Global Catalogue of Microorganisms (GCM) 10K type strain sequencing project: providing services to taxonomists for standard genome sequencing and annotation.</title>
        <authorList>
            <consortium name="The Broad Institute Genomics Platform"/>
            <consortium name="The Broad Institute Genome Sequencing Center for Infectious Disease"/>
            <person name="Wu L."/>
            <person name="Ma J."/>
        </authorList>
    </citation>
    <scope>NUCLEOTIDE SEQUENCE [LARGE SCALE GENOMIC DNA]</scope>
    <source>
        <strain evidence="4">JCM 4816</strain>
    </source>
</reference>
<dbReference type="Proteomes" id="UP001596174">
    <property type="component" value="Unassembled WGS sequence"/>
</dbReference>
<dbReference type="Pfam" id="PF01551">
    <property type="entry name" value="Peptidase_M23"/>
    <property type="match status" value="1"/>
</dbReference>
<dbReference type="InterPro" id="IPR050570">
    <property type="entry name" value="Cell_wall_metabolism_enzyme"/>
</dbReference>
<keyword evidence="1" id="KW-0732">Signal</keyword>
<dbReference type="SUPFAM" id="SSF51261">
    <property type="entry name" value="Duplicated hybrid motif"/>
    <property type="match status" value="1"/>
</dbReference>
<dbReference type="PANTHER" id="PTHR21666:SF270">
    <property type="entry name" value="MUREIN HYDROLASE ACTIVATOR ENVC"/>
    <property type="match status" value="1"/>
</dbReference>
<evidence type="ECO:0000313" key="4">
    <source>
        <dbReference type="Proteomes" id="UP001596174"/>
    </source>
</evidence>
<keyword evidence="4" id="KW-1185">Reference proteome</keyword>
<comment type="caution">
    <text evidence="3">The sequence shown here is derived from an EMBL/GenBank/DDBJ whole genome shotgun (WGS) entry which is preliminary data.</text>
</comment>
<accession>A0ABW1FXM6</accession>
<dbReference type="CDD" id="cd12797">
    <property type="entry name" value="M23_peptidase"/>
    <property type="match status" value="1"/>
</dbReference>
<name>A0ABW1FXM6_9ACTN</name>
<dbReference type="EMBL" id="JBHSQJ010000022">
    <property type="protein sequence ID" value="MFC5906999.1"/>
    <property type="molecule type" value="Genomic_DNA"/>
</dbReference>
<dbReference type="InterPro" id="IPR011055">
    <property type="entry name" value="Dup_hybrid_motif"/>
</dbReference>
<dbReference type="Gene3D" id="2.70.70.10">
    <property type="entry name" value="Glucose Permease (Domain IIA)"/>
    <property type="match status" value="1"/>
</dbReference>